<evidence type="ECO:0000259" key="11">
    <source>
        <dbReference type="SMART" id="SM01086"/>
    </source>
</evidence>
<organism evidence="12 13">
    <name type="scientific">Megasphaera hexanoica</name>
    <dbReference type="NCBI Taxonomy" id="1675036"/>
    <lineage>
        <taxon>Bacteria</taxon>
        <taxon>Bacillati</taxon>
        <taxon>Bacillota</taxon>
        <taxon>Negativicutes</taxon>
        <taxon>Veillonellales</taxon>
        <taxon>Veillonellaceae</taxon>
        <taxon>Megasphaera</taxon>
    </lineage>
</organism>
<sequence>MNEIELTPKQIVAELNKYIVGQCEAKKSVAIALRNRWRRKRLSEDMQNEIIPKNILLIGPTGVGKTEIARRLARLVGAPFIKVEATKYTEVGYVGRDVEQIIRDLVTNAIRMVQEQESQRYEQKAEEEANKRILQVLWPKKKSVTEKVPNPMDVFFSSGDEGEEKDVPKQLEEPMSGRRQQMFDDICQHKMDDREIEVEVAEQERTIQGILTGNSTEELTNNFQEMLGSILPKKKKKKKMTIAKAREVFKEEELEKCLDMDVIVDKAIEATEEAGIVFIDEFDKIAEKGRSNGPDVSREGVQRDILPIVEGATVNTKYGPVKTDHILFIAAGAFHVSKPSDLIPELQGRFPIRVELQSLTVDDFRRILTEPNQSLVKQYTALLATDGVTLEFTDDGINAIAEYAHRVNQETENIGARRLHTILEKILENVAYEAPDIETKHIIVNKDFVADKLNDVVQNVDLSHYIL</sequence>
<keyword evidence="4 8" id="KW-0547">Nucleotide-binding</keyword>
<comment type="subunit">
    <text evidence="8">A double ring-shaped homohexamer of HslV is capped on each side by a ring-shaped HslU homohexamer. The assembly of the HslU/HslV complex is dependent on binding of ATP.</text>
</comment>
<keyword evidence="3 8" id="KW-0963">Cytoplasm</keyword>
<dbReference type="FunFam" id="3.40.50.300:FF:000220">
    <property type="entry name" value="ATP-dependent protease ATPase subunit HslU"/>
    <property type="match status" value="1"/>
</dbReference>
<dbReference type="InterPro" id="IPR003959">
    <property type="entry name" value="ATPase_AAA_core"/>
</dbReference>
<dbReference type="InterPro" id="IPR004491">
    <property type="entry name" value="HslU"/>
</dbReference>
<dbReference type="EMBL" id="JABAFG010000016">
    <property type="protein sequence ID" value="NME28921.1"/>
    <property type="molecule type" value="Genomic_DNA"/>
</dbReference>
<evidence type="ECO:0000313" key="12">
    <source>
        <dbReference type="EMBL" id="NME28921.1"/>
    </source>
</evidence>
<protein>
    <recommendedName>
        <fullName evidence="8">ATP-dependent protease ATPase subunit HslU</fullName>
    </recommendedName>
    <alternativeName>
        <fullName evidence="8">Unfoldase HslU</fullName>
    </alternativeName>
</protein>
<dbReference type="GO" id="GO:0043335">
    <property type="term" value="P:protein unfolding"/>
    <property type="evidence" value="ECO:0007669"/>
    <property type="project" value="UniProtKB-UniRule"/>
</dbReference>
<feature type="binding site" evidence="8">
    <location>
        <begin position="62"/>
        <end position="67"/>
    </location>
    <ligand>
        <name>ATP</name>
        <dbReference type="ChEBI" id="CHEBI:30616"/>
    </ligand>
</feature>
<dbReference type="GO" id="GO:0005524">
    <property type="term" value="F:ATP binding"/>
    <property type="evidence" value="ECO:0007669"/>
    <property type="project" value="UniProtKB-UniRule"/>
</dbReference>
<dbReference type="Pfam" id="PF07724">
    <property type="entry name" value="AAA_2"/>
    <property type="match status" value="1"/>
</dbReference>
<comment type="subcellular location">
    <subcellularLocation>
        <location evidence="1 8">Cytoplasm</location>
    </subcellularLocation>
</comment>
<dbReference type="NCBIfam" id="TIGR00390">
    <property type="entry name" value="hslU"/>
    <property type="match status" value="1"/>
</dbReference>
<dbReference type="PANTHER" id="PTHR48102:SF3">
    <property type="entry name" value="ATP-DEPENDENT PROTEASE ATPASE SUBUNIT HSLU"/>
    <property type="match status" value="1"/>
</dbReference>
<evidence type="ECO:0000256" key="2">
    <source>
        <dbReference type="ARBA" id="ARBA00009771"/>
    </source>
</evidence>
<proteinExistence type="inferred from homology"/>
<reference evidence="12 13" key="1">
    <citation type="submission" date="2020-04" db="EMBL/GenBank/DDBJ databases">
        <authorList>
            <person name="Hitch T.C.A."/>
            <person name="Wylensek D."/>
            <person name="Clavel T."/>
        </authorList>
    </citation>
    <scope>NUCLEOTIDE SEQUENCE [LARGE SCALE GENOMIC DNA]</scope>
    <source>
        <strain evidence="12 13">Oil-RF-744-FAT-WT-6-1</strain>
    </source>
</reference>
<feature type="domain" description="Clp ATPase C-terminal" evidence="11">
    <location>
        <begin position="359"/>
        <end position="458"/>
    </location>
</feature>
<dbReference type="PANTHER" id="PTHR48102">
    <property type="entry name" value="ATP-DEPENDENT CLP PROTEASE ATP-BINDING SUBUNIT CLPX-LIKE, MITOCHONDRIAL-RELATED"/>
    <property type="match status" value="1"/>
</dbReference>
<comment type="caution">
    <text evidence="12">The sequence shown here is derived from an EMBL/GenBank/DDBJ whole genome shotgun (WGS) entry which is preliminary data.</text>
</comment>
<name>A0A848BRC0_9FIRM</name>
<feature type="binding site" evidence="8">
    <location>
        <position position="20"/>
    </location>
    <ligand>
        <name>ATP</name>
        <dbReference type="ChEBI" id="CHEBI:30616"/>
    </ligand>
</feature>
<dbReference type="GO" id="GO:0009376">
    <property type="term" value="C:HslUV protease complex"/>
    <property type="evidence" value="ECO:0007669"/>
    <property type="project" value="UniProtKB-UniRule"/>
</dbReference>
<gene>
    <name evidence="8 12" type="primary">hslU</name>
    <name evidence="12" type="ORF">HF872_09860</name>
</gene>
<dbReference type="InterPro" id="IPR027417">
    <property type="entry name" value="P-loop_NTPase"/>
</dbReference>
<evidence type="ECO:0000256" key="1">
    <source>
        <dbReference type="ARBA" id="ARBA00004496"/>
    </source>
</evidence>
<evidence type="ECO:0000313" key="13">
    <source>
        <dbReference type="Proteomes" id="UP000591071"/>
    </source>
</evidence>
<dbReference type="SMART" id="SM00382">
    <property type="entry name" value="AAA"/>
    <property type="match status" value="1"/>
</dbReference>
<evidence type="ECO:0000256" key="9">
    <source>
        <dbReference type="SAM" id="MobiDB-lite"/>
    </source>
</evidence>
<evidence type="ECO:0000256" key="6">
    <source>
        <dbReference type="ARBA" id="ARBA00023186"/>
    </source>
</evidence>
<feature type="binding site" evidence="8">
    <location>
        <position position="345"/>
    </location>
    <ligand>
        <name>ATP</name>
        <dbReference type="ChEBI" id="CHEBI:30616"/>
    </ligand>
</feature>
<dbReference type="InterPro" id="IPR003593">
    <property type="entry name" value="AAA+_ATPase"/>
</dbReference>
<dbReference type="RefSeq" id="WP_170087860.1">
    <property type="nucleotide sequence ID" value="NZ_JABAFG010000016.1"/>
</dbReference>
<keyword evidence="5 8" id="KW-0067">ATP-binding</keyword>
<feature type="binding site" evidence="8">
    <location>
        <position position="280"/>
    </location>
    <ligand>
        <name>ATP</name>
        <dbReference type="ChEBI" id="CHEBI:30616"/>
    </ligand>
</feature>
<evidence type="ECO:0000256" key="8">
    <source>
        <dbReference type="HAMAP-Rule" id="MF_00249"/>
    </source>
</evidence>
<evidence type="ECO:0000256" key="7">
    <source>
        <dbReference type="ARBA" id="ARBA00065893"/>
    </source>
</evidence>
<dbReference type="InterPro" id="IPR050052">
    <property type="entry name" value="ATP-dep_Clp_protease_ClpX"/>
</dbReference>
<dbReference type="Proteomes" id="UP000591071">
    <property type="component" value="Unassembled WGS sequence"/>
</dbReference>
<dbReference type="SMART" id="SM01086">
    <property type="entry name" value="ClpB_D2-small"/>
    <property type="match status" value="1"/>
</dbReference>
<evidence type="ECO:0000259" key="10">
    <source>
        <dbReference type="SMART" id="SM00382"/>
    </source>
</evidence>
<dbReference type="InterPro" id="IPR019489">
    <property type="entry name" value="Clp_ATPase_C"/>
</dbReference>
<feature type="compositionally biased region" description="Basic and acidic residues" evidence="9">
    <location>
        <begin position="165"/>
        <end position="175"/>
    </location>
</feature>
<dbReference type="SUPFAM" id="SSF52540">
    <property type="entry name" value="P-loop containing nucleoside triphosphate hydrolases"/>
    <property type="match status" value="1"/>
</dbReference>
<evidence type="ECO:0000256" key="5">
    <source>
        <dbReference type="ARBA" id="ARBA00022840"/>
    </source>
</evidence>
<feature type="region of interest" description="Disordered" evidence="9">
    <location>
        <begin position="151"/>
        <end position="175"/>
    </location>
</feature>
<feature type="domain" description="AAA+ ATPase" evidence="10">
    <location>
        <begin position="51"/>
        <end position="356"/>
    </location>
</feature>
<evidence type="ECO:0000256" key="4">
    <source>
        <dbReference type="ARBA" id="ARBA00022741"/>
    </source>
</evidence>
<dbReference type="CDD" id="cd19498">
    <property type="entry name" value="RecA-like_HslU"/>
    <property type="match status" value="1"/>
</dbReference>
<dbReference type="Pfam" id="PF00004">
    <property type="entry name" value="AAA"/>
    <property type="match status" value="1"/>
</dbReference>
<dbReference type="HAMAP" id="MF_00249">
    <property type="entry name" value="HslU"/>
    <property type="match status" value="1"/>
</dbReference>
<dbReference type="Gene3D" id="3.40.50.300">
    <property type="entry name" value="P-loop containing nucleotide triphosphate hydrolases"/>
    <property type="match status" value="2"/>
</dbReference>
<keyword evidence="12" id="KW-0378">Hydrolase</keyword>
<dbReference type="GO" id="GO:0036402">
    <property type="term" value="F:proteasome-activating activity"/>
    <property type="evidence" value="ECO:0007669"/>
    <property type="project" value="UniProtKB-UniRule"/>
</dbReference>
<dbReference type="Gene3D" id="1.10.8.60">
    <property type="match status" value="1"/>
</dbReference>
<dbReference type="GO" id="GO:0008233">
    <property type="term" value="F:peptidase activity"/>
    <property type="evidence" value="ECO:0007669"/>
    <property type="project" value="UniProtKB-KW"/>
</dbReference>
<keyword evidence="12" id="KW-0645">Protease</keyword>
<dbReference type="NCBIfam" id="NF003544">
    <property type="entry name" value="PRK05201.1"/>
    <property type="match status" value="1"/>
</dbReference>
<keyword evidence="6 8" id="KW-0143">Chaperone</keyword>
<comment type="function">
    <text evidence="8">ATPase subunit of a proteasome-like degradation complex; this subunit has chaperone activity. The binding of ATP and its subsequent hydrolysis by HslU are essential for unfolding of protein substrates subsequently hydrolyzed by HslV. HslU recognizes the N-terminal part of its protein substrates and unfolds these before they are guided to HslV for hydrolysis.</text>
</comment>
<dbReference type="FunFam" id="3.40.50.300:FF:000213">
    <property type="entry name" value="ATP-dependent protease ATPase subunit HslU"/>
    <property type="match status" value="1"/>
</dbReference>
<dbReference type="AlphaFoldDB" id="A0A848BRC0"/>
<comment type="similarity">
    <text evidence="2 8">Belongs to the ClpX chaperone family. HslU subfamily.</text>
</comment>
<evidence type="ECO:0000256" key="3">
    <source>
        <dbReference type="ARBA" id="ARBA00022490"/>
    </source>
</evidence>
<comment type="subunit">
    <text evidence="7">A double ring-shaped homohexamer of ClpQ is capped on each side by a ring-shaped ClpY homohexamer. The assembly of the ClpQ/ClpY complex is dependent on binding of ATP.</text>
</comment>
<accession>A0A848BRC0</accession>
<dbReference type="GO" id="GO:0016887">
    <property type="term" value="F:ATP hydrolysis activity"/>
    <property type="evidence" value="ECO:0007669"/>
    <property type="project" value="InterPro"/>
</dbReference>
<feature type="binding site" evidence="8">
    <location>
        <position position="417"/>
    </location>
    <ligand>
        <name>ATP</name>
        <dbReference type="ChEBI" id="CHEBI:30616"/>
    </ligand>
</feature>